<reference evidence="2 3" key="1">
    <citation type="journal article" date="2012" name="PLoS Pathog.">
        <title>Diverse lifestyles and strategies of plant pathogenesis encoded in the genomes of eighteen Dothideomycetes fungi.</title>
        <authorList>
            <person name="Ohm R.A."/>
            <person name="Feau N."/>
            <person name="Henrissat B."/>
            <person name="Schoch C.L."/>
            <person name="Horwitz B.A."/>
            <person name="Barry K.W."/>
            <person name="Condon B.J."/>
            <person name="Copeland A.C."/>
            <person name="Dhillon B."/>
            <person name="Glaser F."/>
            <person name="Hesse C.N."/>
            <person name="Kosti I."/>
            <person name="LaButti K."/>
            <person name="Lindquist E.A."/>
            <person name="Lucas S."/>
            <person name="Salamov A.A."/>
            <person name="Bradshaw R.E."/>
            <person name="Ciuffetti L."/>
            <person name="Hamelin R.C."/>
            <person name="Kema G.H.J."/>
            <person name="Lawrence C."/>
            <person name="Scott J.A."/>
            <person name="Spatafora J.W."/>
            <person name="Turgeon B.G."/>
            <person name="de Wit P.J.G.M."/>
            <person name="Zhong S."/>
            <person name="Goodwin S.B."/>
            <person name="Grigoriev I.V."/>
        </authorList>
    </citation>
    <scope>NUCLEOTIDE SEQUENCE [LARGE SCALE GENOMIC DNA]</scope>
    <source>
        <strain evidence="3">C5 / ATCC 48332 / race O</strain>
    </source>
</reference>
<gene>
    <name evidence="2" type="ORF">COCHEDRAFT_1023875</name>
</gene>
<reference evidence="3" key="2">
    <citation type="journal article" date="2013" name="PLoS Genet.">
        <title>Comparative genome structure, secondary metabolite, and effector coding capacity across Cochliobolus pathogens.</title>
        <authorList>
            <person name="Condon B.J."/>
            <person name="Leng Y."/>
            <person name="Wu D."/>
            <person name="Bushley K.E."/>
            <person name="Ohm R.A."/>
            <person name="Otillar R."/>
            <person name="Martin J."/>
            <person name="Schackwitz W."/>
            <person name="Grimwood J."/>
            <person name="MohdZainudin N."/>
            <person name="Xue C."/>
            <person name="Wang R."/>
            <person name="Manning V.A."/>
            <person name="Dhillon B."/>
            <person name="Tu Z.J."/>
            <person name="Steffenson B.J."/>
            <person name="Salamov A."/>
            <person name="Sun H."/>
            <person name="Lowry S."/>
            <person name="LaButti K."/>
            <person name="Han J."/>
            <person name="Copeland A."/>
            <person name="Lindquist E."/>
            <person name="Barry K."/>
            <person name="Schmutz J."/>
            <person name="Baker S.E."/>
            <person name="Ciuffetti L.M."/>
            <person name="Grigoriev I.V."/>
            <person name="Zhong S."/>
            <person name="Turgeon B.G."/>
        </authorList>
    </citation>
    <scope>NUCLEOTIDE SEQUENCE [LARGE SCALE GENOMIC DNA]</scope>
    <source>
        <strain evidence="3">C5 / ATCC 48332 / race O</strain>
    </source>
</reference>
<organism evidence="2 3">
    <name type="scientific">Cochliobolus heterostrophus (strain C5 / ATCC 48332 / race O)</name>
    <name type="common">Southern corn leaf blight fungus</name>
    <name type="synonym">Bipolaris maydis</name>
    <dbReference type="NCBI Taxonomy" id="701091"/>
    <lineage>
        <taxon>Eukaryota</taxon>
        <taxon>Fungi</taxon>
        <taxon>Dikarya</taxon>
        <taxon>Ascomycota</taxon>
        <taxon>Pezizomycotina</taxon>
        <taxon>Dothideomycetes</taxon>
        <taxon>Pleosporomycetidae</taxon>
        <taxon>Pleosporales</taxon>
        <taxon>Pleosporineae</taxon>
        <taxon>Pleosporaceae</taxon>
        <taxon>Bipolaris</taxon>
    </lineage>
</organism>
<name>M2UF86_COCH5</name>
<dbReference type="HOGENOM" id="CLU_1434328_0_0_1"/>
<evidence type="ECO:0008006" key="4">
    <source>
        <dbReference type="Google" id="ProtNLM"/>
    </source>
</evidence>
<dbReference type="GO" id="GO:0008270">
    <property type="term" value="F:zinc ion binding"/>
    <property type="evidence" value="ECO:0007669"/>
    <property type="project" value="InterPro"/>
</dbReference>
<evidence type="ECO:0000256" key="1">
    <source>
        <dbReference type="SAM" id="MobiDB-lite"/>
    </source>
</evidence>
<accession>M2UF86</accession>
<sequence length="189" mass="21441">MRERRLALLRAEAEVARRQLEVAKIEALKHVDAEKDDSTSSIQECAKEQAEERQARAKKVEYAGLEMVTKCDYCKEKGLRCFLDEATGQCASCITMDAECSIFVSEEEWEKVEQKKRRKRLEIAHLKARLAQSNVELLEAEIQEQSYAHHDLVVAKELDRVKEQAERSSASGTDPPVEPPLCRPLADLG</sequence>
<dbReference type="Gene3D" id="4.10.240.10">
    <property type="entry name" value="Zn(2)-C6 fungal-type DNA-binding domain"/>
    <property type="match status" value="1"/>
</dbReference>
<feature type="region of interest" description="Disordered" evidence="1">
    <location>
        <begin position="163"/>
        <end position="189"/>
    </location>
</feature>
<dbReference type="EMBL" id="KB445584">
    <property type="protein sequence ID" value="EMD86668.1"/>
    <property type="molecule type" value="Genomic_DNA"/>
</dbReference>
<dbReference type="GO" id="GO:0000981">
    <property type="term" value="F:DNA-binding transcription factor activity, RNA polymerase II-specific"/>
    <property type="evidence" value="ECO:0007669"/>
    <property type="project" value="InterPro"/>
</dbReference>
<protein>
    <recommendedName>
        <fullName evidence="4">Zn(2)-C6 fungal-type domain-containing protein</fullName>
    </recommendedName>
</protein>
<dbReference type="Proteomes" id="UP000016936">
    <property type="component" value="Unassembled WGS sequence"/>
</dbReference>
<evidence type="ECO:0000313" key="3">
    <source>
        <dbReference type="Proteomes" id="UP000016936"/>
    </source>
</evidence>
<dbReference type="AlphaFoldDB" id="M2UF86"/>
<dbReference type="SUPFAM" id="SSF57701">
    <property type="entry name" value="Zn2/Cys6 DNA-binding domain"/>
    <property type="match status" value="1"/>
</dbReference>
<dbReference type="InterPro" id="IPR036864">
    <property type="entry name" value="Zn2-C6_fun-type_DNA-bd_sf"/>
</dbReference>
<evidence type="ECO:0000313" key="2">
    <source>
        <dbReference type="EMBL" id="EMD86668.1"/>
    </source>
</evidence>
<keyword evidence="3" id="KW-1185">Reference proteome</keyword>
<proteinExistence type="predicted"/>